<accession>A0A1H4C7U7</accession>
<evidence type="ECO:0000313" key="2">
    <source>
        <dbReference type="Proteomes" id="UP000198820"/>
    </source>
</evidence>
<protein>
    <recommendedName>
        <fullName evidence="3">CarboxypepD_reg-like domain-containing protein</fullName>
    </recommendedName>
</protein>
<evidence type="ECO:0008006" key="3">
    <source>
        <dbReference type="Google" id="ProtNLM"/>
    </source>
</evidence>
<evidence type="ECO:0000313" key="1">
    <source>
        <dbReference type="EMBL" id="SEA56419.1"/>
    </source>
</evidence>
<sequence>MKSKSLKIEKPCDEEWEDMEYTENGRFCDLCSKNVIDLTQLNQLEITELLKGSDAKICVRMTQKQLSLPLIDIDTTKNYNLTTNHVAIGLMIAATLSVSQPLHSQNNKIKTEFIQASGSNQKTGKSFHEIKSNPNKYIDLKVFKGKIISIKSGEPIADAKISLITPAKIFQTYSDLKGSFSLEIPESVLQKENVVNISFDHKSNIYETKNFIFTREEINQTQDIKIRNSYVVLGQLSKSYNKDEAILLIDNKEVKLEEIIKKISENKANKIKKLSDVYDIFYLEPNFAKILRSKNYENGIYVFKKKE</sequence>
<dbReference type="STRING" id="908615.SAMN05421540_10782"/>
<dbReference type="EMBL" id="FNQF01000007">
    <property type="protein sequence ID" value="SEA56419.1"/>
    <property type="molecule type" value="Genomic_DNA"/>
</dbReference>
<dbReference type="Proteomes" id="UP000198820">
    <property type="component" value="Unassembled WGS sequence"/>
</dbReference>
<name>A0A1H4C7U7_9FLAO</name>
<reference evidence="1 2" key="1">
    <citation type="submission" date="2016-10" db="EMBL/GenBank/DDBJ databases">
        <authorList>
            <person name="de Groot N.N."/>
        </authorList>
    </citation>
    <scope>NUCLEOTIDE SEQUENCE [LARGE SCALE GENOMIC DNA]</scope>
    <source>
        <strain evidence="1 2">DSM 23581</strain>
    </source>
</reference>
<gene>
    <name evidence="1" type="ORF">SAMN05421540_10782</name>
</gene>
<dbReference type="RefSeq" id="WP_093244445.1">
    <property type="nucleotide sequence ID" value="NZ_FNQF01000007.1"/>
</dbReference>
<proteinExistence type="predicted"/>
<organism evidence="1 2">
    <name type="scientific">Psychroflexus halocasei</name>
    <dbReference type="NCBI Taxonomy" id="908615"/>
    <lineage>
        <taxon>Bacteria</taxon>
        <taxon>Pseudomonadati</taxon>
        <taxon>Bacteroidota</taxon>
        <taxon>Flavobacteriia</taxon>
        <taxon>Flavobacteriales</taxon>
        <taxon>Flavobacteriaceae</taxon>
        <taxon>Psychroflexus</taxon>
    </lineage>
</organism>
<dbReference type="AlphaFoldDB" id="A0A1H4C7U7"/>
<keyword evidence="2" id="KW-1185">Reference proteome</keyword>